<gene>
    <name evidence="2" type="ORF">SFB21_2168</name>
</gene>
<reference evidence="2 3" key="1">
    <citation type="submission" date="2020-02" db="EMBL/GenBank/DDBJ databases">
        <authorList>
            <person name="Chaudhuri R."/>
        </authorList>
    </citation>
    <scope>NUCLEOTIDE SEQUENCE [LARGE SCALE GENOMIC DNA]</scope>
    <source>
        <strain evidence="2">SFB21</strain>
    </source>
</reference>
<dbReference type="Proteomes" id="UP000489961">
    <property type="component" value="Unassembled WGS sequence"/>
</dbReference>
<organism evidence="2 3">
    <name type="scientific">Acinetobacter bouvetii</name>
    <dbReference type="NCBI Taxonomy" id="202951"/>
    <lineage>
        <taxon>Bacteria</taxon>
        <taxon>Pseudomonadati</taxon>
        <taxon>Pseudomonadota</taxon>
        <taxon>Gammaproteobacteria</taxon>
        <taxon>Moraxellales</taxon>
        <taxon>Moraxellaceae</taxon>
        <taxon>Acinetobacter</taxon>
    </lineage>
</organism>
<dbReference type="AlphaFoldDB" id="A0A811GCE2"/>
<protein>
    <recommendedName>
        <fullName evidence="4">Lipoprotein</fullName>
    </recommendedName>
</protein>
<evidence type="ECO:0008006" key="4">
    <source>
        <dbReference type="Google" id="ProtNLM"/>
    </source>
</evidence>
<evidence type="ECO:0000313" key="3">
    <source>
        <dbReference type="Proteomes" id="UP000489961"/>
    </source>
</evidence>
<dbReference type="PROSITE" id="PS51257">
    <property type="entry name" value="PROKAR_LIPOPROTEIN"/>
    <property type="match status" value="1"/>
</dbReference>
<feature type="region of interest" description="Disordered" evidence="1">
    <location>
        <begin position="20"/>
        <end position="50"/>
    </location>
</feature>
<feature type="compositionally biased region" description="Basic and acidic residues" evidence="1">
    <location>
        <begin position="40"/>
        <end position="50"/>
    </location>
</feature>
<sequence>MKKMIITAAIFTLLTACSKTPESPASAADSAHESVSPEDSATKDEAKEREAEAAAIAHDRYDPDSIYAGAENIDIPPPQLKRKLLPGEALEVKFRPAEAYVGFKVRTETVLDTTRLHIFAEIDDVLDKVEMDNPNCKVTGVEPYTVEFPKRTYYGDKFNLLLKGCTADEIKEVYFYTAHGKLTYSAIVDE</sequence>
<comment type="caution">
    <text evidence="2">The sequence shown here is derived from an EMBL/GenBank/DDBJ whole genome shotgun (WGS) entry which is preliminary data.</text>
</comment>
<name>A0A811GCE2_9GAMM</name>
<proteinExistence type="predicted"/>
<dbReference type="EMBL" id="CADDTS010000036">
    <property type="protein sequence ID" value="CAB1217928.1"/>
    <property type="molecule type" value="Genomic_DNA"/>
</dbReference>
<evidence type="ECO:0000313" key="2">
    <source>
        <dbReference type="EMBL" id="CAB1217928.1"/>
    </source>
</evidence>
<dbReference type="RefSeq" id="WP_174560028.1">
    <property type="nucleotide sequence ID" value="NZ_CADDTS010000036.1"/>
</dbReference>
<evidence type="ECO:0000256" key="1">
    <source>
        <dbReference type="SAM" id="MobiDB-lite"/>
    </source>
</evidence>
<accession>A0A811GCE2</accession>